<sequence length="180" mass="20186">MARKHRRIMDGAICNVLPQNECTKAGIFSDIVGGARGHMVLVIGEKPNAPGLWRVATITSTLKDINTNGDYIDNYIPFAPLRKKPFPLQLQLVQDRWSAWRTEFDKYSYLRIDREFCVGTDALIQVTDDGTGHQWRVKAKSVDKLKSHLSRRACRSDGGVIGQLDMQQLMEAVGGLSVSR</sequence>
<keyword evidence="2" id="KW-1185">Reference proteome</keyword>
<protein>
    <submittedName>
        <fullName evidence="1">Uncharacterized protein</fullName>
    </submittedName>
</protein>
<reference evidence="1 2" key="1">
    <citation type="submission" date="2020-01" db="EMBL/GenBank/DDBJ databases">
        <authorList>
            <consortium name="DOE Joint Genome Institute"/>
            <person name="Haridas S."/>
            <person name="Albert R."/>
            <person name="Binder M."/>
            <person name="Bloem J."/>
            <person name="Labutti K."/>
            <person name="Salamov A."/>
            <person name="Andreopoulos B."/>
            <person name="Baker S.E."/>
            <person name="Barry K."/>
            <person name="Bills G."/>
            <person name="Bluhm B.H."/>
            <person name="Cannon C."/>
            <person name="Castanera R."/>
            <person name="Culley D.E."/>
            <person name="Daum C."/>
            <person name="Ezra D."/>
            <person name="Gonzalez J.B."/>
            <person name="Henrissat B."/>
            <person name="Kuo A."/>
            <person name="Liang C."/>
            <person name="Lipzen A."/>
            <person name="Lutzoni F."/>
            <person name="Magnuson J."/>
            <person name="Mondo S."/>
            <person name="Nolan M."/>
            <person name="Ohm R."/>
            <person name="Pangilinan J."/>
            <person name="Park H.-J.H."/>
            <person name="Ramirez L."/>
            <person name="Alfaro M."/>
            <person name="Sun H."/>
            <person name="Tritt A."/>
            <person name="Yoshinaga Y."/>
            <person name="Zwiers L.-H.L."/>
            <person name="Turgeon B.G."/>
            <person name="Goodwin S.B."/>
            <person name="Spatafora J.W."/>
            <person name="Crous P.W."/>
            <person name="Grigoriev I.V."/>
        </authorList>
    </citation>
    <scope>NUCLEOTIDE SEQUENCE [LARGE SCALE GENOMIC DNA]</scope>
    <source>
        <strain evidence="1 2">CBS 611.86</strain>
    </source>
</reference>
<gene>
    <name evidence="1" type="ORF">BDV95DRAFT_603566</name>
</gene>
<dbReference type="EMBL" id="JAADJZ010000005">
    <property type="protein sequence ID" value="KAF2874773.1"/>
    <property type="molecule type" value="Genomic_DNA"/>
</dbReference>
<dbReference type="Proteomes" id="UP000481861">
    <property type="component" value="Unassembled WGS sequence"/>
</dbReference>
<comment type="caution">
    <text evidence="1">The sequence shown here is derived from an EMBL/GenBank/DDBJ whole genome shotgun (WGS) entry which is preliminary data.</text>
</comment>
<proteinExistence type="predicted"/>
<accession>A0A7C8IF70</accession>
<organism evidence="1 2">
    <name type="scientific">Massariosphaeria phaeospora</name>
    <dbReference type="NCBI Taxonomy" id="100035"/>
    <lineage>
        <taxon>Eukaryota</taxon>
        <taxon>Fungi</taxon>
        <taxon>Dikarya</taxon>
        <taxon>Ascomycota</taxon>
        <taxon>Pezizomycotina</taxon>
        <taxon>Dothideomycetes</taxon>
        <taxon>Pleosporomycetidae</taxon>
        <taxon>Pleosporales</taxon>
        <taxon>Pleosporales incertae sedis</taxon>
        <taxon>Massariosphaeria</taxon>
    </lineage>
</organism>
<name>A0A7C8IF70_9PLEO</name>
<evidence type="ECO:0000313" key="1">
    <source>
        <dbReference type="EMBL" id="KAF2874773.1"/>
    </source>
</evidence>
<dbReference type="AlphaFoldDB" id="A0A7C8IF70"/>
<dbReference type="OrthoDB" id="3791338at2759"/>
<evidence type="ECO:0000313" key="2">
    <source>
        <dbReference type="Proteomes" id="UP000481861"/>
    </source>
</evidence>